<accession>A8NQA1</accession>
<evidence type="ECO:0000256" key="12">
    <source>
        <dbReference type="SAM" id="SignalP"/>
    </source>
</evidence>
<keyword evidence="10" id="KW-0325">Glycoprotein</keyword>
<dbReference type="eggNOG" id="ENOG502QPY1">
    <property type="taxonomic scope" value="Eukaryota"/>
</dbReference>
<name>A8NQA1_COPC7</name>
<evidence type="ECO:0000313" key="14">
    <source>
        <dbReference type="Proteomes" id="UP000001861"/>
    </source>
</evidence>
<evidence type="ECO:0000256" key="3">
    <source>
        <dbReference type="ARBA" id="ARBA00022525"/>
    </source>
</evidence>
<dbReference type="SMR" id="A8NQA1"/>
<dbReference type="VEuPathDB" id="FungiDB:CC1G_08018"/>
<keyword evidence="4" id="KW-0479">Metal-binding</keyword>
<dbReference type="GO" id="GO:0046872">
    <property type="term" value="F:metal ion binding"/>
    <property type="evidence" value="ECO:0007669"/>
    <property type="project" value="UniProtKB-KW"/>
</dbReference>
<evidence type="ECO:0000256" key="5">
    <source>
        <dbReference type="ARBA" id="ARBA00022729"/>
    </source>
</evidence>
<evidence type="ECO:0000256" key="4">
    <source>
        <dbReference type="ARBA" id="ARBA00022723"/>
    </source>
</evidence>
<comment type="similarity">
    <text evidence="11">Belongs to the polysaccharide monooxygenase AA14 family.</text>
</comment>
<dbReference type="AlphaFoldDB" id="A8NQA1"/>
<evidence type="ECO:0000256" key="7">
    <source>
        <dbReference type="ARBA" id="ARBA00023008"/>
    </source>
</evidence>
<evidence type="ECO:0000256" key="2">
    <source>
        <dbReference type="ARBA" id="ARBA00004613"/>
    </source>
</evidence>
<feature type="chain" id="PRO_5002727418" evidence="12">
    <location>
        <begin position="26"/>
        <end position="295"/>
    </location>
</feature>
<dbReference type="EMBL" id="AACS02000008">
    <property type="protein sequence ID" value="EAU86294.1"/>
    <property type="molecule type" value="Genomic_DNA"/>
</dbReference>
<evidence type="ECO:0000256" key="1">
    <source>
        <dbReference type="ARBA" id="ARBA00001973"/>
    </source>
</evidence>
<reference evidence="13 14" key="1">
    <citation type="journal article" date="2010" name="Proc. Natl. Acad. Sci. U.S.A.">
        <title>Insights into evolution of multicellular fungi from the assembled chromosomes of the mushroom Coprinopsis cinerea (Coprinus cinereus).</title>
        <authorList>
            <person name="Stajich J.E."/>
            <person name="Wilke S.K."/>
            <person name="Ahren D."/>
            <person name="Au C.H."/>
            <person name="Birren B.W."/>
            <person name="Borodovsky M."/>
            <person name="Burns C."/>
            <person name="Canback B."/>
            <person name="Casselton L.A."/>
            <person name="Cheng C.K."/>
            <person name="Deng J."/>
            <person name="Dietrich F.S."/>
            <person name="Fargo D.C."/>
            <person name="Farman M.L."/>
            <person name="Gathman A.C."/>
            <person name="Goldberg J."/>
            <person name="Guigo R."/>
            <person name="Hoegger P.J."/>
            <person name="Hooker J.B."/>
            <person name="Huggins A."/>
            <person name="James T.Y."/>
            <person name="Kamada T."/>
            <person name="Kilaru S."/>
            <person name="Kodira C."/>
            <person name="Kues U."/>
            <person name="Kupfer D."/>
            <person name="Kwan H.S."/>
            <person name="Lomsadze A."/>
            <person name="Li W."/>
            <person name="Lilly W.W."/>
            <person name="Ma L.J."/>
            <person name="Mackey A.J."/>
            <person name="Manning G."/>
            <person name="Martin F."/>
            <person name="Muraguchi H."/>
            <person name="Natvig D.O."/>
            <person name="Palmerini H."/>
            <person name="Ramesh M.A."/>
            <person name="Rehmeyer C.J."/>
            <person name="Roe B.A."/>
            <person name="Shenoy N."/>
            <person name="Stanke M."/>
            <person name="Ter-Hovhannisyan V."/>
            <person name="Tunlid A."/>
            <person name="Velagapudi R."/>
            <person name="Vision T.J."/>
            <person name="Zeng Q."/>
            <person name="Zolan M.E."/>
            <person name="Pukkila P.J."/>
        </authorList>
    </citation>
    <scope>NUCLEOTIDE SEQUENCE [LARGE SCALE GENOMIC DNA]</scope>
    <source>
        <strain evidence="14">Okayama-7 / 130 / ATCC MYA-4618 / FGSC 9003</strain>
    </source>
</reference>
<dbReference type="RefSeq" id="XP_001835509.1">
    <property type="nucleotide sequence ID" value="XM_001835457.1"/>
</dbReference>
<dbReference type="InterPro" id="IPR054497">
    <property type="entry name" value="LPMO_AA14"/>
</dbReference>
<keyword evidence="3" id="KW-0964">Secreted</keyword>
<dbReference type="GO" id="GO:0005576">
    <property type="term" value="C:extracellular region"/>
    <property type="evidence" value="ECO:0007669"/>
    <property type="project" value="UniProtKB-SubCell"/>
</dbReference>
<keyword evidence="8" id="KW-0503">Monooxygenase</keyword>
<evidence type="ECO:0000256" key="11">
    <source>
        <dbReference type="ARBA" id="ARBA00046340"/>
    </source>
</evidence>
<dbReference type="OMA" id="HAINDCD"/>
<organism evidence="13 14">
    <name type="scientific">Coprinopsis cinerea (strain Okayama-7 / 130 / ATCC MYA-4618 / FGSC 9003)</name>
    <name type="common">Inky cap fungus</name>
    <name type="synonym">Hormographiella aspergillata</name>
    <dbReference type="NCBI Taxonomy" id="240176"/>
    <lineage>
        <taxon>Eukaryota</taxon>
        <taxon>Fungi</taxon>
        <taxon>Dikarya</taxon>
        <taxon>Basidiomycota</taxon>
        <taxon>Agaricomycotina</taxon>
        <taxon>Agaricomycetes</taxon>
        <taxon>Agaricomycetidae</taxon>
        <taxon>Agaricales</taxon>
        <taxon>Agaricineae</taxon>
        <taxon>Psathyrellaceae</taxon>
        <taxon>Coprinopsis</taxon>
    </lineage>
</organism>
<dbReference type="GeneID" id="6012041"/>
<dbReference type="InParanoid" id="A8NQA1"/>
<gene>
    <name evidence="13" type="ORF">CC1G_08018</name>
</gene>
<keyword evidence="7" id="KW-0186">Copper</keyword>
<dbReference type="KEGG" id="cci:CC1G_08018"/>
<protein>
    <submittedName>
        <fullName evidence="13">Uncharacterized protein</fullName>
    </submittedName>
</protein>
<evidence type="ECO:0000313" key="13">
    <source>
        <dbReference type="EMBL" id="EAU86294.1"/>
    </source>
</evidence>
<evidence type="ECO:0000256" key="8">
    <source>
        <dbReference type="ARBA" id="ARBA00023033"/>
    </source>
</evidence>
<dbReference type="GO" id="GO:0004497">
    <property type="term" value="F:monooxygenase activity"/>
    <property type="evidence" value="ECO:0007669"/>
    <property type="project" value="UniProtKB-KW"/>
</dbReference>
<comment type="caution">
    <text evidence="13">The sequence shown here is derived from an EMBL/GenBank/DDBJ whole genome shotgun (WGS) entry which is preliminary data.</text>
</comment>
<comment type="subcellular location">
    <subcellularLocation>
        <location evidence="2">Secreted</location>
    </subcellularLocation>
</comment>
<evidence type="ECO:0000256" key="9">
    <source>
        <dbReference type="ARBA" id="ARBA00023157"/>
    </source>
</evidence>
<sequence length="295" mass="32593">MFSNPLTRLAATCGILWSLTAPARANVGAWGPGMYCGQGNVVGVDDENTNAAVEPMHDMTRAEWWFHAYNGCLDFPPPPGEFLELPANGKVKLELAVNRKFTTRANNPILGLFPHGEDTLTSISEEGCVVNPNIHTRSEEEATGSVLAISYATSFERVKPENLVVFSVRHHTPWYREVEYDVPNLPKCPPNGCFCAWGWLPDDCGQPTMSMQAFRCTVLNPPTSAAVHVGRARPPVWCEEDPSTCRQGAKQMIFWTQTEGNNVVVEGLDLEGRPKRPVYDGRMGFSDGAQHDIFL</sequence>
<evidence type="ECO:0000256" key="6">
    <source>
        <dbReference type="ARBA" id="ARBA00023002"/>
    </source>
</evidence>
<comment type="cofactor">
    <cofactor evidence="1">
        <name>Cu(2+)</name>
        <dbReference type="ChEBI" id="CHEBI:29036"/>
    </cofactor>
</comment>
<dbReference type="OrthoDB" id="2019572at2759"/>
<keyword evidence="14" id="KW-1185">Reference proteome</keyword>
<feature type="signal peptide" evidence="12">
    <location>
        <begin position="1"/>
        <end position="25"/>
    </location>
</feature>
<keyword evidence="6" id="KW-0560">Oxidoreductase</keyword>
<keyword evidence="9" id="KW-1015">Disulfide bond</keyword>
<evidence type="ECO:0000256" key="10">
    <source>
        <dbReference type="ARBA" id="ARBA00023180"/>
    </source>
</evidence>
<dbReference type="Proteomes" id="UP000001861">
    <property type="component" value="Unassembled WGS sequence"/>
</dbReference>
<proteinExistence type="inferred from homology"/>
<dbReference type="Pfam" id="PF22810">
    <property type="entry name" value="LPMO_AA14"/>
    <property type="match status" value="1"/>
</dbReference>
<keyword evidence="5 12" id="KW-0732">Signal</keyword>